<reference evidence="1 2" key="1">
    <citation type="submission" date="2019-06" db="EMBL/GenBank/DDBJ databases">
        <title>A chromosome-scale genome assembly of the striped catfish, Pangasianodon hypophthalmus.</title>
        <authorList>
            <person name="Wen M."/>
            <person name="Zahm M."/>
            <person name="Roques C."/>
            <person name="Cabau C."/>
            <person name="Klopp C."/>
            <person name="Donnadieu C."/>
            <person name="Jouanno E."/>
            <person name="Avarre J.-C."/>
            <person name="Campet M."/>
            <person name="Ha T.T.T."/>
            <person name="Dugue R."/>
            <person name="Lampietro C."/>
            <person name="Louis A."/>
            <person name="Herpin A."/>
            <person name="Echchiki A."/>
            <person name="Berthelot C."/>
            <person name="Parey E."/>
            <person name="Roest-Crollius H."/>
            <person name="Braasch I."/>
            <person name="Postlethwait J."/>
            <person name="Bobe J."/>
            <person name="Montfort J."/>
            <person name="Bouchez O."/>
            <person name="Begum T."/>
            <person name="Schartl M."/>
            <person name="Guiguen Y."/>
        </authorList>
    </citation>
    <scope>NUCLEOTIDE SEQUENCE [LARGE SCALE GENOMIC DNA]</scope>
    <source>
        <strain evidence="1 2">Indonesia</strain>
        <tissue evidence="1">Blood</tissue>
    </source>
</reference>
<accession>A0A5N5M5V6</accession>
<gene>
    <name evidence="1" type="ORF">PHYPO_G00054500</name>
</gene>
<comment type="caution">
    <text evidence="1">The sequence shown here is derived from an EMBL/GenBank/DDBJ whole genome shotgun (WGS) entry which is preliminary data.</text>
</comment>
<evidence type="ECO:0000313" key="2">
    <source>
        <dbReference type="Proteomes" id="UP000327468"/>
    </source>
</evidence>
<dbReference type="Proteomes" id="UP000327468">
    <property type="component" value="Chromosome 14"/>
</dbReference>
<proteinExistence type="predicted"/>
<keyword evidence="2" id="KW-1185">Reference proteome</keyword>
<dbReference type="AlphaFoldDB" id="A0A5N5M5V6"/>
<protein>
    <submittedName>
        <fullName evidence="1">Uncharacterized protein</fullName>
    </submittedName>
</protein>
<name>A0A5N5M5V6_PANHP</name>
<sequence>MKIHLLLSSSRGLVSRDRRVVIYTAVDVWSLRGLWPRSCGSVLTAPPVVQRAAMCTKHWAENEDRT</sequence>
<organism evidence="1 2">
    <name type="scientific">Pangasianodon hypophthalmus</name>
    <name type="common">Striped catfish</name>
    <name type="synonym">Helicophagus hypophthalmus</name>
    <dbReference type="NCBI Taxonomy" id="310915"/>
    <lineage>
        <taxon>Eukaryota</taxon>
        <taxon>Metazoa</taxon>
        <taxon>Chordata</taxon>
        <taxon>Craniata</taxon>
        <taxon>Vertebrata</taxon>
        <taxon>Euteleostomi</taxon>
        <taxon>Actinopterygii</taxon>
        <taxon>Neopterygii</taxon>
        <taxon>Teleostei</taxon>
        <taxon>Ostariophysi</taxon>
        <taxon>Siluriformes</taxon>
        <taxon>Pangasiidae</taxon>
        <taxon>Pangasianodon</taxon>
    </lineage>
</organism>
<evidence type="ECO:0000313" key="1">
    <source>
        <dbReference type="EMBL" id="KAB5550505.1"/>
    </source>
</evidence>
<dbReference type="EMBL" id="VFJC01000015">
    <property type="protein sequence ID" value="KAB5550505.1"/>
    <property type="molecule type" value="Genomic_DNA"/>
</dbReference>